<organism evidence="1">
    <name type="scientific">Podoviridae sp. ctBev14</name>
    <dbReference type="NCBI Taxonomy" id="2823556"/>
    <lineage>
        <taxon>Viruses</taxon>
        <taxon>Duplodnaviria</taxon>
        <taxon>Heunggongvirae</taxon>
        <taxon>Uroviricota</taxon>
        <taxon>Caudoviricetes</taxon>
    </lineage>
</organism>
<proteinExistence type="predicted"/>
<reference evidence="1" key="1">
    <citation type="journal article" date="2021" name="Proc. Natl. Acad. Sci. U.S.A.">
        <title>A Catalog of Tens of Thousands of Viruses from Human Metagenomes Reveals Hidden Associations with Chronic Diseases.</title>
        <authorList>
            <person name="Tisza M.J."/>
            <person name="Buck C.B."/>
        </authorList>
    </citation>
    <scope>NUCLEOTIDE SEQUENCE</scope>
    <source>
        <strain evidence="1">CtBev14</strain>
    </source>
</reference>
<protein>
    <submittedName>
        <fullName evidence="1">Large terminase</fullName>
    </submittedName>
</protein>
<dbReference type="EMBL" id="BK014667">
    <property type="protein sequence ID" value="DAD67026.1"/>
    <property type="molecule type" value="Genomic_DNA"/>
</dbReference>
<evidence type="ECO:0000313" key="1">
    <source>
        <dbReference type="EMBL" id="DAD67026.1"/>
    </source>
</evidence>
<name>A0A8S5LAP6_9CAUD</name>
<accession>A0A8S5LAP6</accession>
<sequence length="538" mass="62102">MDKTLAAKTVEEYLREVDYEEWERTYVPSEFALKYMNFVKMVNAGKEDIQTSPLFHYRMVESLGSSNMRIANLCLRGAGKTVVMGEMLVLYLALFNELPYLGKCNVIIYVADSMENGAKSLRTNVEARYNHSEFLQQYIPEAKFTDSELVFKNIEGKETYVKLFGASSGVRGFKRNGDRPVLAILDDLISDEMANSKVQLEKVYDLIYKAVDNAMNPKRNKIIFSGTPFNKADPLYQAIESGAWEANVYPMCTHFPCARNEFNGAWKERFSYDEMMDKYEKAVKLGRVKAFNQELMLRIASDEDRVILDSDISWFKRREILENKRRYNWYITTDFATSTHRKADYTVIGVWAVDHKQNRYLVDGALGRFLMNDTFNKIFEFVTKYNPMSVGIEVTGQQGGFVPLIKDEMLRRNVWFTIAKGRESTKEGIAVRTNKMDRFRLTEPVFKQGKFFLPEDLKDSILIQELLEELSTVTIDGIKAVHDDAIDMVSQLDQMVIVYPSEQQANLGKGTSQEMDDIDPFFNETNTDSNYRINDYLV</sequence>
<dbReference type="Gene3D" id="3.30.420.240">
    <property type="match status" value="1"/>
</dbReference>